<name>A0A1M7BEN9_9RHOB</name>
<proteinExistence type="predicted"/>
<dbReference type="Pfam" id="PF01627">
    <property type="entry name" value="Hpt"/>
    <property type="match status" value="1"/>
</dbReference>
<dbReference type="EMBL" id="FRCB01000001">
    <property type="protein sequence ID" value="SHL53079.1"/>
    <property type="molecule type" value="Genomic_DNA"/>
</dbReference>
<dbReference type="Gene3D" id="1.20.120.160">
    <property type="entry name" value="HPT domain"/>
    <property type="match status" value="1"/>
</dbReference>
<organism evidence="4 5">
    <name type="scientific">Roseovarius litoreus</name>
    <dbReference type="NCBI Taxonomy" id="1155722"/>
    <lineage>
        <taxon>Bacteria</taxon>
        <taxon>Pseudomonadati</taxon>
        <taxon>Pseudomonadota</taxon>
        <taxon>Alphaproteobacteria</taxon>
        <taxon>Rhodobacterales</taxon>
        <taxon>Roseobacteraceae</taxon>
        <taxon>Roseovarius</taxon>
    </lineage>
</organism>
<keyword evidence="5" id="KW-1185">Reference proteome</keyword>
<accession>A0A1M7BEN9</accession>
<dbReference type="SUPFAM" id="SSF47226">
    <property type="entry name" value="Histidine-containing phosphotransfer domain, HPT domain"/>
    <property type="match status" value="1"/>
</dbReference>
<protein>
    <submittedName>
        <fullName evidence="4">Hpt domain-containing protein</fullName>
    </submittedName>
</protein>
<dbReference type="RefSeq" id="WP_149778297.1">
    <property type="nucleotide sequence ID" value="NZ_FRCB01000001.1"/>
</dbReference>
<feature type="modified residue" description="Phosphohistidine" evidence="2">
    <location>
        <position position="51"/>
    </location>
</feature>
<gene>
    <name evidence="4" type="ORF">SAMN05443432_101780</name>
</gene>
<feature type="domain" description="HPt" evidence="3">
    <location>
        <begin position="11"/>
        <end position="107"/>
    </location>
</feature>
<dbReference type="Proteomes" id="UP000322545">
    <property type="component" value="Unassembled WGS sequence"/>
</dbReference>
<dbReference type="AlphaFoldDB" id="A0A1M7BEN9"/>
<dbReference type="GO" id="GO:0000160">
    <property type="term" value="P:phosphorelay signal transduction system"/>
    <property type="evidence" value="ECO:0007669"/>
    <property type="project" value="UniProtKB-KW"/>
</dbReference>
<keyword evidence="2" id="KW-0597">Phosphoprotein</keyword>
<dbReference type="CDD" id="cd00088">
    <property type="entry name" value="HPT"/>
    <property type="match status" value="1"/>
</dbReference>
<reference evidence="4 5" key="1">
    <citation type="submission" date="2016-11" db="EMBL/GenBank/DDBJ databases">
        <authorList>
            <person name="Varghese N."/>
            <person name="Submissions S."/>
        </authorList>
    </citation>
    <scope>NUCLEOTIDE SEQUENCE [LARGE SCALE GENOMIC DNA]</scope>
    <source>
        <strain evidence="4 5">DSM 28249</strain>
    </source>
</reference>
<evidence type="ECO:0000256" key="1">
    <source>
        <dbReference type="ARBA" id="ARBA00023012"/>
    </source>
</evidence>
<dbReference type="InterPro" id="IPR036641">
    <property type="entry name" value="HPT_dom_sf"/>
</dbReference>
<evidence type="ECO:0000259" key="3">
    <source>
        <dbReference type="PROSITE" id="PS50894"/>
    </source>
</evidence>
<evidence type="ECO:0000313" key="5">
    <source>
        <dbReference type="Proteomes" id="UP000322545"/>
    </source>
</evidence>
<dbReference type="PROSITE" id="PS50894">
    <property type="entry name" value="HPT"/>
    <property type="match status" value="1"/>
</dbReference>
<dbReference type="GO" id="GO:0004672">
    <property type="term" value="F:protein kinase activity"/>
    <property type="evidence" value="ECO:0007669"/>
    <property type="project" value="UniProtKB-ARBA"/>
</dbReference>
<evidence type="ECO:0000313" key="4">
    <source>
        <dbReference type="EMBL" id="SHL53079.1"/>
    </source>
</evidence>
<dbReference type="InterPro" id="IPR008207">
    <property type="entry name" value="Sig_transdc_His_kin_Hpt_dom"/>
</dbReference>
<evidence type="ECO:0000256" key="2">
    <source>
        <dbReference type="PROSITE-ProRule" id="PRU00110"/>
    </source>
</evidence>
<keyword evidence="1" id="KW-0902">Two-component regulatory system</keyword>
<sequence length="110" mass="12259">MIDWNRVKILRTELGAENFADVVGLFLDEMETELPKLPHADTQSELVDLLHFLKGGALNLGFAEFSELCRDGETKATGHGPQDVNIRQIVASYHQSRACFVDGLDKIDTD</sequence>